<name>A0ABY7FR30_MYAAR</name>
<reference evidence="1" key="1">
    <citation type="submission" date="2022-11" db="EMBL/GenBank/DDBJ databases">
        <title>Centuries of genome instability and evolution in soft-shell clam transmissible cancer (bioRxiv).</title>
        <authorList>
            <person name="Hart S.F.M."/>
            <person name="Yonemitsu M.A."/>
            <person name="Giersch R.M."/>
            <person name="Beal B.F."/>
            <person name="Arriagada G."/>
            <person name="Davis B.W."/>
            <person name="Ostrander E.A."/>
            <person name="Goff S.P."/>
            <person name="Metzger M.J."/>
        </authorList>
    </citation>
    <scope>NUCLEOTIDE SEQUENCE</scope>
    <source>
        <strain evidence="1">MELC-2E11</strain>
        <tissue evidence="1">Siphon/mantle</tissue>
    </source>
</reference>
<evidence type="ECO:0000313" key="2">
    <source>
        <dbReference type="Proteomes" id="UP001164746"/>
    </source>
</evidence>
<evidence type="ECO:0000313" key="1">
    <source>
        <dbReference type="EMBL" id="WAR23356.1"/>
    </source>
</evidence>
<dbReference type="Proteomes" id="UP001164746">
    <property type="component" value="Chromosome 13"/>
</dbReference>
<sequence length="54" mass="5905">MQSRLLSAWDAYTAGGISTSGLLKKVSSRDIWTQGAQNRGALGRRLTFNCIAYI</sequence>
<proteinExistence type="predicted"/>
<organism evidence="1 2">
    <name type="scientific">Mya arenaria</name>
    <name type="common">Soft-shell clam</name>
    <dbReference type="NCBI Taxonomy" id="6604"/>
    <lineage>
        <taxon>Eukaryota</taxon>
        <taxon>Metazoa</taxon>
        <taxon>Spiralia</taxon>
        <taxon>Lophotrochozoa</taxon>
        <taxon>Mollusca</taxon>
        <taxon>Bivalvia</taxon>
        <taxon>Autobranchia</taxon>
        <taxon>Heteroconchia</taxon>
        <taxon>Euheterodonta</taxon>
        <taxon>Imparidentia</taxon>
        <taxon>Neoheterodontei</taxon>
        <taxon>Myida</taxon>
        <taxon>Myoidea</taxon>
        <taxon>Myidae</taxon>
        <taxon>Mya</taxon>
    </lineage>
</organism>
<accession>A0ABY7FR30</accession>
<dbReference type="EMBL" id="CP111024">
    <property type="protein sequence ID" value="WAR23356.1"/>
    <property type="molecule type" value="Genomic_DNA"/>
</dbReference>
<protein>
    <submittedName>
        <fullName evidence="1">Uncharacterized protein</fullName>
    </submittedName>
</protein>
<gene>
    <name evidence="1" type="ORF">MAR_037025</name>
</gene>
<keyword evidence="2" id="KW-1185">Reference proteome</keyword>